<gene>
    <name evidence="5" type="ORF">TWF696_008035</name>
</gene>
<comment type="caution">
    <text evidence="5">The sequence shown here is derived from an EMBL/GenBank/DDBJ whole genome shotgun (WGS) entry which is preliminary data.</text>
</comment>
<sequence length="360" mass="40793">MAQTAGITQKLILLFLTTFLISQSSGAPQNINPSYSYAFTSCAKPIVRKEWRRLSVDERQSYTKAVLCLANPKKAASISEIGPGLRNRYDDFHGVHTLQTPNIHWVGHFILWHRYFIATFEKTLREVCNYRGAQPYWNWTIDVTSGRDMIEWPIFNNHSGFGGNGPYVDGDNPFDIPERSGGGCVPRGPFNYPDWVVHLGPGPSIDYNPRCLKRDFSRPIMNWVTPGLVHWVTNVTRYEDFAFRLENLPVFTSPNLHGAGHFGVGGALGEFGDVYASPGDPLFWVHHSTLDKIFWRWQQEDLPKRLFDVGGPVVPFDYSNQVGPNITLEFVIKLGKLAPEIPLRDIMNIRGGILCYDYEG</sequence>
<keyword evidence="3" id="KW-0732">Signal</keyword>
<feature type="domain" description="Tyrosinase copper-binding" evidence="4">
    <location>
        <begin position="280"/>
        <end position="291"/>
    </location>
</feature>
<keyword evidence="1" id="KW-0479">Metal-binding</keyword>
<dbReference type="InterPro" id="IPR008922">
    <property type="entry name" value="Di-copper_centre_dom_sf"/>
</dbReference>
<dbReference type="AlphaFoldDB" id="A0AAV9UQM9"/>
<dbReference type="PANTHER" id="PTHR11474:SF126">
    <property type="entry name" value="TYROSINASE-LIKE PROTEIN TYR-1-RELATED"/>
    <property type="match status" value="1"/>
</dbReference>
<dbReference type="InterPro" id="IPR050316">
    <property type="entry name" value="Tyrosinase/Hemocyanin"/>
</dbReference>
<evidence type="ECO:0000313" key="5">
    <source>
        <dbReference type="EMBL" id="KAK6344399.1"/>
    </source>
</evidence>
<keyword evidence="6" id="KW-1185">Reference proteome</keyword>
<dbReference type="GO" id="GO:0016491">
    <property type="term" value="F:oxidoreductase activity"/>
    <property type="evidence" value="ECO:0007669"/>
    <property type="project" value="InterPro"/>
</dbReference>
<proteinExistence type="predicted"/>
<evidence type="ECO:0000313" key="6">
    <source>
        <dbReference type="Proteomes" id="UP001375240"/>
    </source>
</evidence>
<dbReference type="Pfam" id="PF00264">
    <property type="entry name" value="Tyrosinase"/>
    <property type="match status" value="1"/>
</dbReference>
<feature type="chain" id="PRO_5043620193" description="Tyrosinase copper-binding domain-containing protein" evidence="3">
    <location>
        <begin position="27"/>
        <end position="360"/>
    </location>
</feature>
<reference evidence="5 6" key="1">
    <citation type="submission" date="2019-10" db="EMBL/GenBank/DDBJ databases">
        <authorList>
            <person name="Palmer J.M."/>
        </authorList>
    </citation>
    <scope>NUCLEOTIDE SEQUENCE [LARGE SCALE GENOMIC DNA]</scope>
    <source>
        <strain evidence="5 6">TWF696</strain>
    </source>
</reference>
<dbReference type="GO" id="GO:0046872">
    <property type="term" value="F:metal ion binding"/>
    <property type="evidence" value="ECO:0007669"/>
    <property type="project" value="UniProtKB-KW"/>
</dbReference>
<dbReference type="PANTHER" id="PTHR11474">
    <property type="entry name" value="TYROSINASE FAMILY MEMBER"/>
    <property type="match status" value="1"/>
</dbReference>
<name>A0AAV9UQM9_9PEZI</name>
<dbReference type="Proteomes" id="UP001375240">
    <property type="component" value="Unassembled WGS sequence"/>
</dbReference>
<dbReference type="Gene3D" id="1.10.1280.10">
    <property type="entry name" value="Di-copper center containing domain from catechol oxidase"/>
    <property type="match status" value="1"/>
</dbReference>
<dbReference type="SUPFAM" id="SSF48056">
    <property type="entry name" value="Di-copper centre-containing domain"/>
    <property type="match status" value="1"/>
</dbReference>
<evidence type="ECO:0000259" key="4">
    <source>
        <dbReference type="PROSITE" id="PS00498"/>
    </source>
</evidence>
<evidence type="ECO:0000256" key="1">
    <source>
        <dbReference type="ARBA" id="ARBA00022723"/>
    </source>
</evidence>
<dbReference type="PRINTS" id="PR00092">
    <property type="entry name" value="TYROSINASE"/>
</dbReference>
<protein>
    <recommendedName>
        <fullName evidence="4">Tyrosinase copper-binding domain-containing protein</fullName>
    </recommendedName>
</protein>
<organism evidence="5 6">
    <name type="scientific">Orbilia brochopaga</name>
    <dbReference type="NCBI Taxonomy" id="3140254"/>
    <lineage>
        <taxon>Eukaryota</taxon>
        <taxon>Fungi</taxon>
        <taxon>Dikarya</taxon>
        <taxon>Ascomycota</taxon>
        <taxon>Pezizomycotina</taxon>
        <taxon>Orbiliomycetes</taxon>
        <taxon>Orbiliales</taxon>
        <taxon>Orbiliaceae</taxon>
        <taxon>Orbilia</taxon>
    </lineage>
</organism>
<dbReference type="InterPro" id="IPR002227">
    <property type="entry name" value="Tyrosinase_Cu-bd"/>
</dbReference>
<dbReference type="PROSITE" id="PS00498">
    <property type="entry name" value="TYROSINASE_2"/>
    <property type="match status" value="1"/>
</dbReference>
<evidence type="ECO:0000256" key="3">
    <source>
        <dbReference type="SAM" id="SignalP"/>
    </source>
</evidence>
<keyword evidence="2" id="KW-0186">Copper</keyword>
<dbReference type="EMBL" id="JAVHNQ010000006">
    <property type="protein sequence ID" value="KAK6344399.1"/>
    <property type="molecule type" value="Genomic_DNA"/>
</dbReference>
<feature type="signal peptide" evidence="3">
    <location>
        <begin position="1"/>
        <end position="26"/>
    </location>
</feature>
<evidence type="ECO:0000256" key="2">
    <source>
        <dbReference type="ARBA" id="ARBA00023008"/>
    </source>
</evidence>
<accession>A0AAV9UQM9</accession>